<sequence length="553" mass="63476">MAGYVIKALSPGLYVEHLGHVRVERGIFRMELQYSRKKLEIDVNTVENVTAQFTHLCNETKFLSAAAQCHSLQHHLEELNKEIKWIQNGLENPVSGRQKGGLLGPLLTSVFGVNDEVYQDIENLENNQQDLRRSASHQTKFMISSLASFNETEQRINKRLEQFRIKLNEGLAAVNDMKRWWSAADHNTLNIQILNSYETAKNFVEDTRDYYSKLLTHVNKLIAEAHRKIPPTLSIISDPIIKMSFESDDQNLHVFTHFLLVGISNFTLIKVTPVPLKVQNNSYWIFDVKKEIFAVDYSLQLYFELTAEDLRDSIQLSSNDYVCSLAAIQNMETSPNCIIGEIYQRSDPVQCNVVRHSIFTTIWREMYMKNAWMVIVNRSVKVAITCNGRREEASVNGTSIVKITQDCTIKTKQNINPKRIDASPVLASFHKVVPVQNFTLPYSNPNDPIRMLEPVLKNTEKLSKLMDQESDMQEEIDGKVCKKIHHHSIITSAATAAIVITIVLFSVLGYKCTKYKVQRYRKQRRPEGTTQQHRTEMIELQPIYSSPESRQNV</sequence>
<dbReference type="EMBL" id="KQ972957">
    <property type="protein sequence ID" value="EFA12583.2"/>
    <property type="molecule type" value="Genomic_DNA"/>
</dbReference>
<reference evidence="3 4" key="2">
    <citation type="journal article" date="2010" name="Nucleic Acids Res.">
        <title>BeetleBase in 2010: revisions to provide comprehensive genomic information for Tribolium castaneum.</title>
        <authorList>
            <person name="Kim H.S."/>
            <person name="Murphy T."/>
            <person name="Xia J."/>
            <person name="Caragea D."/>
            <person name="Park Y."/>
            <person name="Beeman R.W."/>
            <person name="Lorenzen M.D."/>
            <person name="Butcher S."/>
            <person name="Manak J.R."/>
            <person name="Brown S.J."/>
        </authorList>
    </citation>
    <scope>NUCLEOTIDE SEQUENCE [LARGE SCALE GENOMIC DNA]</scope>
    <source>
        <strain evidence="3 4">Georgia GA2</strain>
    </source>
</reference>
<keyword evidence="4" id="KW-1185">Reference proteome</keyword>
<keyword evidence="2" id="KW-0812">Transmembrane</keyword>
<feature type="compositionally biased region" description="Polar residues" evidence="1">
    <location>
        <begin position="543"/>
        <end position="553"/>
    </location>
</feature>
<evidence type="ECO:0000256" key="1">
    <source>
        <dbReference type="SAM" id="MobiDB-lite"/>
    </source>
</evidence>
<name>D7EJ60_TRICA</name>
<dbReference type="HOGENOM" id="CLU_536758_0_0_1"/>
<protein>
    <submittedName>
        <fullName evidence="3">Uncharacterized protein</fullName>
    </submittedName>
</protein>
<dbReference type="OMA" id="HRTEMIE"/>
<keyword evidence="2" id="KW-0472">Membrane</keyword>
<reference evidence="3 4" key="1">
    <citation type="journal article" date="2008" name="Nature">
        <title>The genome of the model beetle and pest Tribolium castaneum.</title>
        <authorList>
            <consortium name="Tribolium Genome Sequencing Consortium"/>
            <person name="Richards S."/>
            <person name="Gibbs R.A."/>
            <person name="Weinstock G.M."/>
            <person name="Brown S.J."/>
            <person name="Denell R."/>
            <person name="Beeman R.W."/>
            <person name="Gibbs R."/>
            <person name="Beeman R.W."/>
            <person name="Brown S.J."/>
            <person name="Bucher G."/>
            <person name="Friedrich M."/>
            <person name="Grimmelikhuijzen C.J."/>
            <person name="Klingler M."/>
            <person name="Lorenzen M."/>
            <person name="Richards S."/>
            <person name="Roth S."/>
            <person name="Schroder R."/>
            <person name="Tautz D."/>
            <person name="Zdobnov E.M."/>
            <person name="Muzny D."/>
            <person name="Gibbs R.A."/>
            <person name="Weinstock G.M."/>
            <person name="Attaway T."/>
            <person name="Bell S."/>
            <person name="Buhay C.J."/>
            <person name="Chandrabose M.N."/>
            <person name="Chavez D."/>
            <person name="Clerk-Blankenburg K.P."/>
            <person name="Cree A."/>
            <person name="Dao M."/>
            <person name="Davis C."/>
            <person name="Chacko J."/>
            <person name="Dinh H."/>
            <person name="Dugan-Rocha S."/>
            <person name="Fowler G."/>
            <person name="Garner T.T."/>
            <person name="Garnes J."/>
            <person name="Gnirke A."/>
            <person name="Hawes A."/>
            <person name="Hernandez J."/>
            <person name="Hines S."/>
            <person name="Holder M."/>
            <person name="Hume J."/>
            <person name="Jhangiani S.N."/>
            <person name="Joshi V."/>
            <person name="Khan Z.M."/>
            <person name="Jackson L."/>
            <person name="Kovar C."/>
            <person name="Kowis A."/>
            <person name="Lee S."/>
            <person name="Lewis L.R."/>
            <person name="Margolis J."/>
            <person name="Morgan M."/>
            <person name="Nazareth L.V."/>
            <person name="Nguyen N."/>
            <person name="Okwuonu G."/>
            <person name="Parker D."/>
            <person name="Richards S."/>
            <person name="Ruiz S.J."/>
            <person name="Santibanez J."/>
            <person name="Savard J."/>
            <person name="Scherer S.E."/>
            <person name="Schneider B."/>
            <person name="Sodergren E."/>
            <person name="Tautz D."/>
            <person name="Vattahil S."/>
            <person name="Villasana D."/>
            <person name="White C.S."/>
            <person name="Wright R."/>
            <person name="Park Y."/>
            <person name="Beeman R.W."/>
            <person name="Lord J."/>
            <person name="Oppert B."/>
            <person name="Lorenzen M."/>
            <person name="Brown S."/>
            <person name="Wang L."/>
            <person name="Savard J."/>
            <person name="Tautz D."/>
            <person name="Richards S."/>
            <person name="Weinstock G."/>
            <person name="Gibbs R.A."/>
            <person name="Liu Y."/>
            <person name="Worley K."/>
            <person name="Weinstock G."/>
            <person name="Elsik C.G."/>
            <person name="Reese J.T."/>
            <person name="Elhaik E."/>
            <person name="Landan G."/>
            <person name="Graur D."/>
            <person name="Arensburger P."/>
            <person name="Atkinson P."/>
            <person name="Beeman R.W."/>
            <person name="Beidler J."/>
            <person name="Brown S.J."/>
            <person name="Demuth J.P."/>
            <person name="Drury D.W."/>
            <person name="Du Y.Z."/>
            <person name="Fujiwara H."/>
            <person name="Lorenzen M."/>
            <person name="Maselli V."/>
            <person name="Osanai M."/>
            <person name="Park Y."/>
            <person name="Robertson H.M."/>
            <person name="Tu Z."/>
            <person name="Wang J.J."/>
            <person name="Wang S."/>
            <person name="Richards S."/>
            <person name="Song H."/>
            <person name="Zhang L."/>
            <person name="Sodergren E."/>
            <person name="Werner D."/>
            <person name="Stanke M."/>
            <person name="Morgenstern B."/>
            <person name="Solovyev V."/>
            <person name="Kosarev P."/>
            <person name="Brown G."/>
            <person name="Chen H.C."/>
            <person name="Ermolaeva O."/>
            <person name="Hlavina W."/>
            <person name="Kapustin Y."/>
            <person name="Kiryutin B."/>
            <person name="Kitts P."/>
            <person name="Maglott D."/>
            <person name="Pruitt K."/>
            <person name="Sapojnikov V."/>
            <person name="Souvorov A."/>
            <person name="Mackey A.J."/>
            <person name="Waterhouse R.M."/>
            <person name="Wyder S."/>
            <person name="Zdobnov E.M."/>
            <person name="Zdobnov E.M."/>
            <person name="Wyder S."/>
            <person name="Kriventseva E.V."/>
            <person name="Kadowaki T."/>
            <person name="Bork P."/>
            <person name="Aranda M."/>
            <person name="Bao R."/>
            <person name="Beermann A."/>
            <person name="Berns N."/>
            <person name="Bolognesi R."/>
            <person name="Bonneton F."/>
            <person name="Bopp D."/>
            <person name="Brown S.J."/>
            <person name="Bucher G."/>
            <person name="Butts T."/>
            <person name="Chaumot A."/>
            <person name="Denell R.E."/>
            <person name="Ferrier D.E."/>
            <person name="Friedrich M."/>
            <person name="Gordon C.M."/>
            <person name="Jindra M."/>
            <person name="Klingler M."/>
            <person name="Lan Q."/>
            <person name="Lattorff H.M."/>
            <person name="Laudet V."/>
            <person name="von Levetsow C."/>
            <person name="Liu Z."/>
            <person name="Lutz R."/>
            <person name="Lynch J.A."/>
            <person name="da Fonseca R.N."/>
            <person name="Posnien N."/>
            <person name="Reuter R."/>
            <person name="Roth S."/>
            <person name="Savard J."/>
            <person name="Schinko J.B."/>
            <person name="Schmitt C."/>
            <person name="Schoppmeier M."/>
            <person name="Schroder R."/>
            <person name="Shippy T.D."/>
            <person name="Simonnet F."/>
            <person name="Marques-Souza H."/>
            <person name="Tautz D."/>
            <person name="Tomoyasu Y."/>
            <person name="Trauner J."/>
            <person name="Van der Zee M."/>
            <person name="Vervoort M."/>
            <person name="Wittkopp N."/>
            <person name="Wimmer E.A."/>
            <person name="Yang X."/>
            <person name="Jones A.K."/>
            <person name="Sattelle D.B."/>
            <person name="Ebert P.R."/>
            <person name="Nelson D."/>
            <person name="Scott J.G."/>
            <person name="Beeman R.W."/>
            <person name="Muthukrishnan S."/>
            <person name="Kramer K.J."/>
            <person name="Arakane Y."/>
            <person name="Beeman R.W."/>
            <person name="Zhu Q."/>
            <person name="Hogenkamp D."/>
            <person name="Dixit R."/>
            <person name="Oppert B."/>
            <person name="Jiang H."/>
            <person name="Zou Z."/>
            <person name="Marshall J."/>
            <person name="Elpidina E."/>
            <person name="Vinokurov K."/>
            <person name="Oppert C."/>
            <person name="Zou Z."/>
            <person name="Evans J."/>
            <person name="Lu Z."/>
            <person name="Zhao P."/>
            <person name="Sumathipala N."/>
            <person name="Altincicek B."/>
            <person name="Vilcinskas A."/>
            <person name="Williams M."/>
            <person name="Hultmark D."/>
            <person name="Hetru C."/>
            <person name="Jiang H."/>
            <person name="Grimmelikhuijzen C.J."/>
            <person name="Hauser F."/>
            <person name="Cazzamali G."/>
            <person name="Williamson M."/>
            <person name="Park Y."/>
            <person name="Li B."/>
            <person name="Tanaka Y."/>
            <person name="Predel R."/>
            <person name="Neupert S."/>
            <person name="Schachtner J."/>
            <person name="Verleyen P."/>
            <person name="Raible F."/>
            <person name="Bork P."/>
            <person name="Friedrich M."/>
            <person name="Walden K.K."/>
            <person name="Robertson H.M."/>
            <person name="Angeli S."/>
            <person name="Foret S."/>
            <person name="Bucher G."/>
            <person name="Schuetz S."/>
            <person name="Maleszka R."/>
            <person name="Wimmer E.A."/>
            <person name="Beeman R.W."/>
            <person name="Lorenzen M."/>
            <person name="Tomoyasu Y."/>
            <person name="Miller S.C."/>
            <person name="Grossmann D."/>
            <person name="Bucher G."/>
        </authorList>
    </citation>
    <scope>NUCLEOTIDE SEQUENCE [LARGE SCALE GENOMIC DNA]</scope>
    <source>
        <strain evidence="3 4">Georgia GA2</strain>
    </source>
</reference>
<evidence type="ECO:0000313" key="4">
    <source>
        <dbReference type="Proteomes" id="UP000007266"/>
    </source>
</evidence>
<gene>
    <name evidence="3" type="primary">AUGUSTUS-3.0.2_01822</name>
    <name evidence="3" type="ORF">TcasGA2_TC001822</name>
</gene>
<feature type="transmembrane region" description="Helical" evidence="2">
    <location>
        <begin position="489"/>
        <end position="510"/>
    </location>
</feature>
<organism evidence="3 4">
    <name type="scientific">Tribolium castaneum</name>
    <name type="common">Red flour beetle</name>
    <dbReference type="NCBI Taxonomy" id="7070"/>
    <lineage>
        <taxon>Eukaryota</taxon>
        <taxon>Metazoa</taxon>
        <taxon>Ecdysozoa</taxon>
        <taxon>Arthropoda</taxon>
        <taxon>Hexapoda</taxon>
        <taxon>Insecta</taxon>
        <taxon>Pterygota</taxon>
        <taxon>Neoptera</taxon>
        <taxon>Endopterygota</taxon>
        <taxon>Coleoptera</taxon>
        <taxon>Polyphaga</taxon>
        <taxon>Cucujiformia</taxon>
        <taxon>Tenebrionidae</taxon>
        <taxon>Tenebrionidae incertae sedis</taxon>
        <taxon>Tribolium</taxon>
    </lineage>
</organism>
<proteinExistence type="predicted"/>
<dbReference type="InParanoid" id="D7EJ60"/>
<dbReference type="Proteomes" id="UP000007266">
    <property type="component" value="Unassembled WGS sequence"/>
</dbReference>
<keyword evidence="2" id="KW-1133">Transmembrane helix</keyword>
<evidence type="ECO:0000256" key="2">
    <source>
        <dbReference type="SAM" id="Phobius"/>
    </source>
</evidence>
<dbReference type="AlphaFoldDB" id="D7EJ60"/>
<accession>D7EJ60</accession>
<feature type="region of interest" description="Disordered" evidence="1">
    <location>
        <begin position="521"/>
        <end position="553"/>
    </location>
</feature>
<evidence type="ECO:0000313" key="3">
    <source>
        <dbReference type="EMBL" id="EFA12583.2"/>
    </source>
</evidence>